<keyword evidence="2" id="KW-0342">GTP-binding</keyword>
<organism evidence="4">
    <name type="scientific">Aegilops tauschii</name>
    <name type="common">Tausch's goatgrass</name>
    <name type="synonym">Aegilops squarrosa</name>
    <dbReference type="NCBI Taxonomy" id="37682"/>
    <lineage>
        <taxon>Eukaryota</taxon>
        <taxon>Viridiplantae</taxon>
        <taxon>Streptophyta</taxon>
        <taxon>Embryophyta</taxon>
        <taxon>Tracheophyta</taxon>
        <taxon>Spermatophyta</taxon>
        <taxon>Magnoliopsida</taxon>
        <taxon>Liliopsida</taxon>
        <taxon>Poales</taxon>
        <taxon>Poaceae</taxon>
        <taxon>BOP clade</taxon>
        <taxon>Pooideae</taxon>
        <taxon>Triticodae</taxon>
        <taxon>Triticeae</taxon>
        <taxon>Triticinae</taxon>
        <taxon>Aegilops</taxon>
    </lineage>
</organism>
<dbReference type="GO" id="GO:0005525">
    <property type="term" value="F:GTP binding"/>
    <property type="evidence" value="ECO:0007669"/>
    <property type="project" value="UniProtKB-KW"/>
</dbReference>
<name>M8BV20_AEGTA</name>
<dbReference type="Gene3D" id="2.40.30.10">
    <property type="entry name" value="Translation factors"/>
    <property type="match status" value="2"/>
</dbReference>
<dbReference type="InterPro" id="IPR054696">
    <property type="entry name" value="GTP-eEF1A_C"/>
</dbReference>
<evidence type="ECO:0000256" key="1">
    <source>
        <dbReference type="ARBA" id="ARBA00022741"/>
    </source>
</evidence>
<dbReference type="Pfam" id="PF22594">
    <property type="entry name" value="GTP-eEF1A_C"/>
    <property type="match status" value="1"/>
</dbReference>
<dbReference type="PANTHER" id="PTHR44830">
    <property type="entry name" value="ELONGATION FACTOR 1 ALPHA"/>
    <property type="match status" value="1"/>
</dbReference>
<dbReference type="InterPro" id="IPR009001">
    <property type="entry name" value="Transl_elong_EF1A/Init_IF2_C"/>
</dbReference>
<feature type="domain" description="GTP-eEF1A C-terminal" evidence="3">
    <location>
        <begin position="46"/>
        <end position="129"/>
    </location>
</feature>
<protein>
    <submittedName>
        <fullName evidence="4">Elongation factor 1-alpha</fullName>
    </submittedName>
</protein>
<reference evidence="4" key="1">
    <citation type="submission" date="2015-06" db="UniProtKB">
        <authorList>
            <consortium name="EnsemblPlants"/>
        </authorList>
    </citation>
    <scope>IDENTIFICATION</scope>
</reference>
<keyword evidence="1" id="KW-0547">Nucleotide-binding</keyword>
<evidence type="ECO:0000256" key="2">
    <source>
        <dbReference type="ARBA" id="ARBA00023134"/>
    </source>
</evidence>
<dbReference type="AlphaFoldDB" id="M8BV20"/>
<dbReference type="InterPro" id="IPR009000">
    <property type="entry name" value="Transl_B-barrel_sf"/>
</dbReference>
<dbReference type="SUPFAM" id="SSF50465">
    <property type="entry name" value="EF-Tu/eEF-1alpha/eIF2-gamma C-terminal domain"/>
    <property type="match status" value="1"/>
</dbReference>
<dbReference type="EnsemblPlants" id="EMT28880">
    <property type="protein sequence ID" value="EMT28880"/>
    <property type="gene ID" value="F775_15987"/>
</dbReference>
<evidence type="ECO:0000259" key="3">
    <source>
        <dbReference type="Pfam" id="PF22594"/>
    </source>
</evidence>
<dbReference type="CDD" id="cd03705">
    <property type="entry name" value="EF1_alpha_III"/>
    <property type="match status" value="1"/>
</dbReference>
<dbReference type="SUPFAM" id="SSF50447">
    <property type="entry name" value="Translation proteins"/>
    <property type="match status" value="1"/>
</dbReference>
<proteinExistence type="predicted"/>
<sequence length="185" mass="19965">MHHGSLLEALPGDNVGFNVKNVAVKDLKRGFVASNSKDDPAKEASNFTSQVIIMNHPGQISNGYALVLDRHTSHIAVKCAEVVTRIDKRSGKELEMIPTKPMAVETFTTYPPLGRFTVHDMRQTVAVAVAVIKGVEKKDPTGAKVTKAACHQEEMSASVSAIELSSRSCSVKSFLGEFLVSVCLL</sequence>
<accession>M8BV20</accession>
<dbReference type="PANTHER" id="PTHR44830:SF1">
    <property type="entry name" value="TR-TYPE G DOMAIN-CONTAINING PROTEIN"/>
    <property type="match status" value="1"/>
</dbReference>
<evidence type="ECO:0000313" key="4">
    <source>
        <dbReference type="EnsemblPlants" id="EMT28880"/>
    </source>
</evidence>